<dbReference type="OrthoDB" id="582639at2"/>
<dbReference type="Proteomes" id="UP000268857">
    <property type="component" value="Unassembled WGS sequence"/>
</dbReference>
<name>A0A433N597_CHLFR</name>
<gene>
    <name evidence="1" type="ORF">PCC6912_43340</name>
</gene>
<evidence type="ECO:0008006" key="3">
    <source>
        <dbReference type="Google" id="ProtNLM"/>
    </source>
</evidence>
<dbReference type="Pfam" id="PF14217">
    <property type="entry name" value="DUF4327"/>
    <property type="match status" value="1"/>
</dbReference>
<dbReference type="EMBL" id="RSCJ01000020">
    <property type="protein sequence ID" value="RUR76546.1"/>
    <property type="molecule type" value="Genomic_DNA"/>
</dbReference>
<proteinExistence type="predicted"/>
<organism evidence="1 2">
    <name type="scientific">Chlorogloeopsis fritschii PCC 6912</name>
    <dbReference type="NCBI Taxonomy" id="211165"/>
    <lineage>
        <taxon>Bacteria</taxon>
        <taxon>Bacillati</taxon>
        <taxon>Cyanobacteriota</taxon>
        <taxon>Cyanophyceae</taxon>
        <taxon>Nostocales</taxon>
        <taxon>Chlorogloeopsidaceae</taxon>
        <taxon>Chlorogloeopsis</taxon>
    </lineage>
</organism>
<evidence type="ECO:0000313" key="2">
    <source>
        <dbReference type="Proteomes" id="UP000268857"/>
    </source>
</evidence>
<dbReference type="RefSeq" id="WP_016879142.1">
    <property type="nucleotide sequence ID" value="NZ_AJLN01000122.1"/>
</dbReference>
<accession>A0A433N597</accession>
<reference evidence="1 2" key="1">
    <citation type="journal article" date="2019" name="Genome Biol. Evol.">
        <title>Day and night: Metabolic profiles and evolutionary relationships of six axenic non-marine cyanobacteria.</title>
        <authorList>
            <person name="Will S.E."/>
            <person name="Henke P."/>
            <person name="Boedeker C."/>
            <person name="Huang S."/>
            <person name="Brinkmann H."/>
            <person name="Rohde M."/>
            <person name="Jarek M."/>
            <person name="Friedl T."/>
            <person name="Seufert S."/>
            <person name="Schumacher M."/>
            <person name="Overmann J."/>
            <person name="Neumann-Schaal M."/>
            <person name="Petersen J."/>
        </authorList>
    </citation>
    <scope>NUCLEOTIDE SEQUENCE [LARGE SCALE GENOMIC DNA]</scope>
    <source>
        <strain evidence="1 2">PCC 6912</strain>
    </source>
</reference>
<dbReference type="InterPro" id="IPR025477">
    <property type="entry name" value="DUF4327"/>
</dbReference>
<sequence length="68" mass="8145">MDGINFIKHEVIYLLEKGLVSRNQPIFILLNYITTCEWVFVENELEERNFKFSDSIGDLISIEEWDNY</sequence>
<dbReference type="STRING" id="211165.GCA_000317285_05537"/>
<protein>
    <recommendedName>
        <fullName evidence="3">DUF4327 domain-containing protein</fullName>
    </recommendedName>
</protein>
<comment type="caution">
    <text evidence="1">The sequence shown here is derived from an EMBL/GenBank/DDBJ whole genome shotgun (WGS) entry which is preliminary data.</text>
</comment>
<evidence type="ECO:0000313" key="1">
    <source>
        <dbReference type="EMBL" id="RUR76546.1"/>
    </source>
</evidence>
<keyword evidence="2" id="KW-1185">Reference proteome</keyword>
<dbReference type="AlphaFoldDB" id="A0A433N597"/>